<dbReference type="AlphaFoldDB" id="A0A6A3KML6"/>
<dbReference type="Proteomes" id="UP000488956">
    <property type="component" value="Unassembled WGS sequence"/>
</dbReference>
<dbReference type="EMBL" id="QXFX01000723">
    <property type="protein sequence ID" value="KAE9106062.1"/>
    <property type="molecule type" value="Genomic_DNA"/>
</dbReference>
<accession>A0A6A3KML6</accession>
<protein>
    <submittedName>
        <fullName evidence="2">Uncharacterized protein</fullName>
    </submittedName>
</protein>
<evidence type="ECO:0000313" key="4">
    <source>
        <dbReference type="EMBL" id="KAE9227059.1"/>
    </source>
</evidence>
<evidence type="ECO:0000256" key="1">
    <source>
        <dbReference type="SAM" id="MobiDB-lite"/>
    </source>
</evidence>
<comment type="caution">
    <text evidence="2">The sequence shown here is derived from an EMBL/GenBank/DDBJ whole genome shotgun (WGS) entry which is preliminary data.</text>
</comment>
<reference evidence="5 6" key="1">
    <citation type="submission" date="2018-09" db="EMBL/GenBank/DDBJ databases">
        <title>Genomic investigation of the strawberry pathogen Phytophthora fragariae indicates pathogenicity is determined by transcriptional variation in three key races.</title>
        <authorList>
            <person name="Adams T.M."/>
            <person name="Armitage A.D."/>
            <person name="Sobczyk M.K."/>
            <person name="Bates H.J."/>
            <person name="Dunwell J.M."/>
            <person name="Nellist C.F."/>
            <person name="Harrison R.J."/>
        </authorList>
    </citation>
    <scope>NUCLEOTIDE SEQUENCE [LARGE SCALE GENOMIC DNA]</scope>
    <source>
        <strain evidence="4 6">BC-23</strain>
        <strain evidence="3 7">ONT-3</strain>
        <strain evidence="2 5">SCRP245</strain>
    </source>
</reference>
<evidence type="ECO:0000313" key="6">
    <source>
        <dbReference type="Proteomes" id="UP000476176"/>
    </source>
</evidence>
<proteinExistence type="predicted"/>
<gene>
    <name evidence="4" type="ORF">PF004_g11463</name>
    <name evidence="3" type="ORF">PF010_g12759</name>
    <name evidence="2" type="ORF">PF011_g11466</name>
</gene>
<dbReference type="Proteomes" id="UP000460718">
    <property type="component" value="Unassembled WGS sequence"/>
</dbReference>
<evidence type="ECO:0000313" key="2">
    <source>
        <dbReference type="EMBL" id="KAE9006668.1"/>
    </source>
</evidence>
<dbReference type="EMBL" id="QXGC01000628">
    <property type="protein sequence ID" value="KAE9227059.1"/>
    <property type="molecule type" value="Genomic_DNA"/>
</dbReference>
<evidence type="ECO:0000313" key="7">
    <source>
        <dbReference type="Proteomes" id="UP000488956"/>
    </source>
</evidence>
<organism evidence="2 5">
    <name type="scientific">Phytophthora fragariae</name>
    <dbReference type="NCBI Taxonomy" id="53985"/>
    <lineage>
        <taxon>Eukaryota</taxon>
        <taxon>Sar</taxon>
        <taxon>Stramenopiles</taxon>
        <taxon>Oomycota</taxon>
        <taxon>Peronosporomycetes</taxon>
        <taxon>Peronosporales</taxon>
        <taxon>Peronosporaceae</taxon>
        <taxon>Phytophthora</taxon>
    </lineage>
</organism>
<evidence type="ECO:0000313" key="5">
    <source>
        <dbReference type="Proteomes" id="UP000460718"/>
    </source>
</evidence>
<sequence>MLHTGQPSEAPSIQGHSAQTLEQPHELANSNTPSLSQGGFIMGRTVPGKGMPQQLPVFLLPFNGALATVPANGQCAYAALYASTTTTVETKLTSTSDVVRGANVVNRSVYTLMMSNLVNDVACKALDPSKELQRLYPSHPAPPNPAVVTTALYRHYTQERARSVNAHIPAAF</sequence>
<feature type="region of interest" description="Disordered" evidence="1">
    <location>
        <begin position="23"/>
        <end position="46"/>
    </location>
</feature>
<dbReference type="EMBL" id="QXFW01000638">
    <property type="protein sequence ID" value="KAE9006668.1"/>
    <property type="molecule type" value="Genomic_DNA"/>
</dbReference>
<evidence type="ECO:0000313" key="3">
    <source>
        <dbReference type="EMBL" id="KAE9106062.1"/>
    </source>
</evidence>
<feature type="compositionally biased region" description="Polar residues" evidence="1">
    <location>
        <begin position="23"/>
        <end position="37"/>
    </location>
</feature>
<dbReference type="Proteomes" id="UP000476176">
    <property type="component" value="Unassembled WGS sequence"/>
</dbReference>
<name>A0A6A3KML6_9STRA</name>